<evidence type="ECO:0000313" key="2">
    <source>
        <dbReference type="EMBL" id="CAE6506399.1"/>
    </source>
</evidence>
<name>A0A8H3CZZ5_9AGAM</name>
<gene>
    <name evidence="2" type="ORF">RDB_LOCUS120282</name>
</gene>
<evidence type="ECO:0000259" key="1">
    <source>
        <dbReference type="PROSITE" id="PS50011"/>
    </source>
</evidence>
<dbReference type="AlphaFoldDB" id="A0A8H3CZZ5"/>
<dbReference type="PIRSF" id="PIRSF000654">
    <property type="entry name" value="Integrin-linked_kinase"/>
    <property type="match status" value="1"/>
</dbReference>
<dbReference type="InterPro" id="IPR001245">
    <property type="entry name" value="Ser-Thr/Tyr_kinase_cat_dom"/>
</dbReference>
<dbReference type="Pfam" id="PF07714">
    <property type="entry name" value="PK_Tyr_Ser-Thr"/>
    <property type="match status" value="1"/>
</dbReference>
<organism evidence="2 3">
    <name type="scientific">Rhizoctonia solani</name>
    <dbReference type="NCBI Taxonomy" id="456999"/>
    <lineage>
        <taxon>Eukaryota</taxon>
        <taxon>Fungi</taxon>
        <taxon>Dikarya</taxon>
        <taxon>Basidiomycota</taxon>
        <taxon>Agaricomycotina</taxon>
        <taxon>Agaricomycetes</taxon>
        <taxon>Cantharellales</taxon>
        <taxon>Ceratobasidiaceae</taxon>
        <taxon>Rhizoctonia</taxon>
    </lineage>
</organism>
<dbReference type="InterPro" id="IPR008271">
    <property type="entry name" value="Ser/Thr_kinase_AS"/>
</dbReference>
<reference evidence="2" key="1">
    <citation type="submission" date="2021-01" db="EMBL/GenBank/DDBJ databases">
        <authorList>
            <person name="Kaushik A."/>
        </authorList>
    </citation>
    <scope>NUCLEOTIDE SEQUENCE</scope>
    <source>
        <strain evidence="2">AG6-10EEA</strain>
    </source>
</reference>
<proteinExistence type="predicted"/>
<dbReference type="PROSITE" id="PS50011">
    <property type="entry name" value="PROTEIN_KINASE_DOM"/>
    <property type="match status" value="1"/>
</dbReference>
<dbReference type="GO" id="GO:0005524">
    <property type="term" value="F:ATP binding"/>
    <property type="evidence" value="ECO:0007669"/>
    <property type="project" value="InterPro"/>
</dbReference>
<dbReference type="Proteomes" id="UP000663853">
    <property type="component" value="Unassembled WGS sequence"/>
</dbReference>
<comment type="caution">
    <text evidence="2">The sequence shown here is derived from an EMBL/GenBank/DDBJ whole genome shotgun (WGS) entry which is preliminary data.</text>
</comment>
<sequence length="315" mass="35871">MMTLMSNTILRTCNTIVLNLYYSIVIPLCGQPRLAFVSGAFINDMADLNIDVLEDLQWATGRLEGGFGYIERATWKNNDVAVKFLRPLGRNNIRTNKSLRQELKVWKEIIHPHILPLLGVVRIEDRGLGMASPYMLNGSARAYITRNPNTNVMSILSDVAEALRYLASHNPPIAHGDIKGDNVLIDPNGRALLCDFGLSRFVEDNSLDDEGTTRWMAPEQLREDVMFVSLPADVYSWGMLALELMTGTVPWSEIENDYQVIQRVLRGDRPQPRGAINDEMWALIQECWRHDPDKRPTAWEVYDALCDLRHRHHST</sequence>
<dbReference type="InterPro" id="IPR011009">
    <property type="entry name" value="Kinase-like_dom_sf"/>
</dbReference>
<feature type="domain" description="Protein kinase" evidence="1">
    <location>
        <begin position="56"/>
        <end position="315"/>
    </location>
</feature>
<dbReference type="InterPro" id="IPR000719">
    <property type="entry name" value="Prot_kinase_dom"/>
</dbReference>
<dbReference type="EMBL" id="CAJMXA010003602">
    <property type="protein sequence ID" value="CAE6506399.1"/>
    <property type="molecule type" value="Genomic_DNA"/>
</dbReference>
<dbReference type="SUPFAM" id="SSF56112">
    <property type="entry name" value="Protein kinase-like (PK-like)"/>
    <property type="match status" value="1"/>
</dbReference>
<dbReference type="Gene3D" id="1.10.510.10">
    <property type="entry name" value="Transferase(Phosphotransferase) domain 1"/>
    <property type="match status" value="1"/>
</dbReference>
<dbReference type="SMART" id="SM00220">
    <property type="entry name" value="S_TKc"/>
    <property type="match status" value="1"/>
</dbReference>
<dbReference type="InterPro" id="IPR051681">
    <property type="entry name" value="Ser/Thr_Kinases-Pseudokinases"/>
</dbReference>
<evidence type="ECO:0000313" key="3">
    <source>
        <dbReference type="Proteomes" id="UP000663853"/>
    </source>
</evidence>
<protein>
    <recommendedName>
        <fullName evidence="1">Protein kinase domain-containing protein</fullName>
    </recommendedName>
</protein>
<dbReference type="GO" id="GO:0004674">
    <property type="term" value="F:protein serine/threonine kinase activity"/>
    <property type="evidence" value="ECO:0007669"/>
    <property type="project" value="TreeGrafter"/>
</dbReference>
<dbReference type="PROSITE" id="PS00108">
    <property type="entry name" value="PROTEIN_KINASE_ST"/>
    <property type="match status" value="1"/>
</dbReference>
<accession>A0A8H3CZZ5</accession>
<dbReference type="PANTHER" id="PTHR44329">
    <property type="entry name" value="SERINE/THREONINE-PROTEIN KINASE TNNI3K-RELATED"/>
    <property type="match status" value="1"/>
</dbReference>